<gene>
    <name evidence="1" type="ORF">F4Y08_12795</name>
</gene>
<dbReference type="AlphaFoldDB" id="A0A6B1DWV1"/>
<comment type="caution">
    <text evidence="1">The sequence shown here is derived from an EMBL/GenBank/DDBJ whole genome shotgun (WGS) entry which is preliminary data.</text>
</comment>
<name>A0A6B1DWV1_9CHLR</name>
<sequence length="280" mass="31767">MTFPTDAMQTGTQPTRIPLDWWMGRLDKVLEAGALDDATMLVRGLLAERPLHLQAYERALAVTWRNDQGGEAADIAHRLLGADPLNVAARSVLARRAELEDGIKADRTRALWQQVWQMHPLHPEMRLQWSRFGADLSLDLPARGFIHMRARHWPAARQVFSELASGWPERGDWQLAHLICTWRDYRNREALTLARQQVDDNRHLLAGWRILSRVGEVADRRVAATYIGMMDPDGNHTRLMLGLGFVPAASTVPQLPVPGNNPRLLRCLGLEHLASTTYRY</sequence>
<proteinExistence type="predicted"/>
<organism evidence="1">
    <name type="scientific">Caldilineaceae bacterium SB0662_bin_9</name>
    <dbReference type="NCBI Taxonomy" id="2605258"/>
    <lineage>
        <taxon>Bacteria</taxon>
        <taxon>Bacillati</taxon>
        <taxon>Chloroflexota</taxon>
        <taxon>Caldilineae</taxon>
        <taxon>Caldilineales</taxon>
        <taxon>Caldilineaceae</taxon>
    </lineage>
</organism>
<reference evidence="1" key="1">
    <citation type="submission" date="2019-09" db="EMBL/GenBank/DDBJ databases">
        <title>Characterisation of the sponge microbiome using genome-centric metagenomics.</title>
        <authorList>
            <person name="Engelberts J.P."/>
            <person name="Robbins S.J."/>
            <person name="De Goeij J.M."/>
            <person name="Aranda M."/>
            <person name="Bell S.C."/>
            <person name="Webster N.S."/>
        </authorList>
    </citation>
    <scope>NUCLEOTIDE SEQUENCE</scope>
    <source>
        <strain evidence="1">SB0662_bin_9</strain>
    </source>
</reference>
<protein>
    <recommendedName>
        <fullName evidence="2">Tetratricopeptide repeat protein</fullName>
    </recommendedName>
</protein>
<accession>A0A6B1DWV1</accession>
<evidence type="ECO:0000313" key="1">
    <source>
        <dbReference type="EMBL" id="MYD91193.1"/>
    </source>
</evidence>
<evidence type="ECO:0008006" key="2">
    <source>
        <dbReference type="Google" id="ProtNLM"/>
    </source>
</evidence>
<dbReference type="EMBL" id="VXPY01000092">
    <property type="protein sequence ID" value="MYD91193.1"/>
    <property type="molecule type" value="Genomic_DNA"/>
</dbReference>